<proteinExistence type="predicted"/>
<dbReference type="GO" id="GO:0043565">
    <property type="term" value="F:sequence-specific DNA binding"/>
    <property type="evidence" value="ECO:0007669"/>
    <property type="project" value="InterPro"/>
</dbReference>
<evidence type="ECO:0000256" key="2">
    <source>
        <dbReference type="ARBA" id="ARBA00023125"/>
    </source>
</evidence>
<evidence type="ECO:0000259" key="4">
    <source>
        <dbReference type="PROSITE" id="PS01124"/>
    </source>
</evidence>
<dbReference type="InterPro" id="IPR029442">
    <property type="entry name" value="GyrI-like"/>
</dbReference>
<dbReference type="InterPro" id="IPR009057">
    <property type="entry name" value="Homeodomain-like_sf"/>
</dbReference>
<dbReference type="KEGG" id="sbu:SpiBuddy_2066"/>
<keyword evidence="1" id="KW-0805">Transcription regulation</keyword>
<dbReference type="SUPFAM" id="SSF46689">
    <property type="entry name" value="Homeodomain-like"/>
    <property type="match status" value="2"/>
</dbReference>
<dbReference type="InterPro" id="IPR010499">
    <property type="entry name" value="AraC_E-bd"/>
</dbReference>
<dbReference type="OrthoDB" id="9801123at2"/>
<protein>
    <submittedName>
        <fullName evidence="5">Transcriptional regulator, AraC family</fullName>
    </submittedName>
</protein>
<dbReference type="SUPFAM" id="SSF55136">
    <property type="entry name" value="Probable bacterial effector-binding domain"/>
    <property type="match status" value="1"/>
</dbReference>
<dbReference type="RefSeq" id="WP_013607736.1">
    <property type="nucleotide sequence ID" value="NC_015152.1"/>
</dbReference>
<dbReference type="Gene3D" id="3.20.80.10">
    <property type="entry name" value="Regulatory factor, effector binding domain"/>
    <property type="match status" value="1"/>
</dbReference>
<feature type="domain" description="HTH araC/xylS-type" evidence="4">
    <location>
        <begin position="6"/>
        <end position="103"/>
    </location>
</feature>
<dbReference type="Pfam" id="PF06445">
    <property type="entry name" value="GyrI-like"/>
    <property type="match status" value="1"/>
</dbReference>
<dbReference type="STRING" id="158189.SpiBuddy_2066"/>
<dbReference type="GO" id="GO:0003700">
    <property type="term" value="F:DNA-binding transcription factor activity"/>
    <property type="evidence" value="ECO:0007669"/>
    <property type="project" value="InterPro"/>
</dbReference>
<dbReference type="EMBL" id="CP002541">
    <property type="protein sequence ID" value="ADY13887.1"/>
    <property type="molecule type" value="Genomic_DNA"/>
</dbReference>
<dbReference type="Pfam" id="PF12833">
    <property type="entry name" value="HTH_18"/>
    <property type="match status" value="1"/>
</dbReference>
<evidence type="ECO:0000256" key="1">
    <source>
        <dbReference type="ARBA" id="ARBA00023015"/>
    </source>
</evidence>
<dbReference type="PANTHER" id="PTHR47504:SF5">
    <property type="entry name" value="RIGHT ORIGIN-BINDING PROTEIN"/>
    <property type="match status" value="1"/>
</dbReference>
<dbReference type="InterPro" id="IPR011256">
    <property type="entry name" value="Reg_factor_effector_dom_sf"/>
</dbReference>
<dbReference type="InterPro" id="IPR050959">
    <property type="entry name" value="MarA-like"/>
</dbReference>
<sequence length="288" mass="32606">MIRTLNHVIDFIEQHLSEDLTLEMIASEAGVSDYHFRKIFFYLSGTSLSEYIRLRRLSEACKDLLGGEKVTDVAFKYGYESLDGFTRAFKSWCSMLPSEINKTKTCTLYQKLSFSISVTGANTMEYKIIEKPAFYLAGVTKRVPMQFEGVNQEIIKLAQSITAEQRQELHRLQNIEPYKVVNASYEADAHFLREEGELTHLIGVLTSEQKVGAGLELVAVAAHTWAVFPNHGPFPATLQQTMANVYAQWLPSSNYELVDAPSFSWTVMDTQNPGYAHSEIWIAVKLLE</sequence>
<gene>
    <name evidence="5" type="ordered locus">SpiBuddy_2066</name>
</gene>
<keyword evidence="6" id="KW-1185">Reference proteome</keyword>
<dbReference type="InterPro" id="IPR018062">
    <property type="entry name" value="HTH_AraC-typ_CS"/>
</dbReference>
<dbReference type="SMART" id="SM00871">
    <property type="entry name" value="AraC_E_bind"/>
    <property type="match status" value="1"/>
</dbReference>
<name>F0RZY9_SPHGB</name>
<accession>F0RZY9</accession>
<dbReference type="PROSITE" id="PS00041">
    <property type="entry name" value="HTH_ARAC_FAMILY_1"/>
    <property type="match status" value="1"/>
</dbReference>
<organism evidence="5 6">
    <name type="scientific">Sphaerochaeta globosa (strain ATCC BAA-1886 / DSM 22777 / Buddy)</name>
    <name type="common">Spirochaeta sp. (strain Buddy)</name>
    <dbReference type="NCBI Taxonomy" id="158189"/>
    <lineage>
        <taxon>Bacteria</taxon>
        <taxon>Pseudomonadati</taxon>
        <taxon>Spirochaetota</taxon>
        <taxon>Spirochaetia</taxon>
        <taxon>Spirochaetales</taxon>
        <taxon>Sphaerochaetaceae</taxon>
        <taxon>Sphaerochaeta</taxon>
    </lineage>
</organism>
<dbReference type="eggNOG" id="COG2207">
    <property type="taxonomic scope" value="Bacteria"/>
</dbReference>
<dbReference type="AlphaFoldDB" id="F0RZY9"/>
<evidence type="ECO:0000313" key="6">
    <source>
        <dbReference type="Proteomes" id="UP000008466"/>
    </source>
</evidence>
<dbReference type="HOGENOM" id="CLU_000445_81_1_12"/>
<keyword evidence="3" id="KW-0804">Transcription</keyword>
<dbReference type="eggNOG" id="COG3708">
    <property type="taxonomic scope" value="Bacteria"/>
</dbReference>
<evidence type="ECO:0000256" key="3">
    <source>
        <dbReference type="ARBA" id="ARBA00023163"/>
    </source>
</evidence>
<evidence type="ECO:0000313" key="5">
    <source>
        <dbReference type="EMBL" id="ADY13887.1"/>
    </source>
</evidence>
<dbReference type="InterPro" id="IPR018060">
    <property type="entry name" value="HTH_AraC"/>
</dbReference>
<dbReference type="Gene3D" id="1.10.10.60">
    <property type="entry name" value="Homeodomain-like"/>
    <property type="match status" value="2"/>
</dbReference>
<dbReference type="Proteomes" id="UP000008466">
    <property type="component" value="Chromosome"/>
</dbReference>
<dbReference type="PROSITE" id="PS01124">
    <property type="entry name" value="HTH_ARAC_FAMILY_2"/>
    <property type="match status" value="1"/>
</dbReference>
<dbReference type="SMART" id="SM00342">
    <property type="entry name" value="HTH_ARAC"/>
    <property type="match status" value="1"/>
</dbReference>
<dbReference type="PANTHER" id="PTHR47504">
    <property type="entry name" value="RIGHT ORIGIN-BINDING PROTEIN"/>
    <property type="match status" value="1"/>
</dbReference>
<keyword evidence="2" id="KW-0238">DNA-binding</keyword>
<reference evidence="6" key="1">
    <citation type="submission" date="2011-02" db="EMBL/GenBank/DDBJ databases">
        <title>Complete sequence of Spirochaeta sp. Buddy.</title>
        <authorList>
            <person name="Lucas S."/>
            <person name="Copeland A."/>
            <person name="Lapidus A."/>
            <person name="Cheng J.-F."/>
            <person name="Goodwin L."/>
            <person name="Pitluck S."/>
            <person name="Zeytun A."/>
            <person name="Detter J.C."/>
            <person name="Han C."/>
            <person name="Tapia R."/>
            <person name="Land M."/>
            <person name="Hauser L."/>
            <person name="Kyrpides N."/>
            <person name="Ivanova N."/>
            <person name="Mikhailova N."/>
            <person name="Pagani I."/>
            <person name="Ritalahti K.M."/>
            <person name="Loeffler F.E."/>
            <person name="Woyke T."/>
        </authorList>
    </citation>
    <scope>NUCLEOTIDE SEQUENCE [LARGE SCALE GENOMIC DNA]</scope>
    <source>
        <strain evidence="6">ATCC BAA-1886 / DSM 22777 / Buddy</strain>
    </source>
</reference>